<keyword evidence="3 11" id="KW-0436">Ligase</keyword>
<keyword evidence="8 11" id="KW-0694">RNA-binding</keyword>
<keyword evidence="5 11" id="KW-0547">Nucleotide-binding</keyword>
<dbReference type="SUPFAM" id="SSF55681">
    <property type="entry name" value="Class II aaRS and biotin synthetases"/>
    <property type="match status" value="1"/>
</dbReference>
<feature type="domain" description="Alanyl-transfer RNA synthetases family profile" evidence="13">
    <location>
        <begin position="1"/>
        <end position="708"/>
    </location>
</feature>
<dbReference type="SUPFAM" id="SSF50447">
    <property type="entry name" value="Translation proteins"/>
    <property type="match status" value="1"/>
</dbReference>
<evidence type="ECO:0000256" key="1">
    <source>
        <dbReference type="ARBA" id="ARBA00008226"/>
    </source>
</evidence>
<dbReference type="InterPro" id="IPR003156">
    <property type="entry name" value="DHHA1_dom"/>
</dbReference>
<comment type="function">
    <text evidence="11">Catalyzes the attachment of alanine to tRNA(Ala) in a two-step reaction: alanine is first activated by ATP to form Ala-AMP and then transferred to the acceptor end of tRNA(Ala). Also edits incorrectly charged Ser-tRNA(Ala) and Gly-tRNA(Ala) via its editing domain.</text>
</comment>
<keyword evidence="4 11" id="KW-0479">Metal-binding</keyword>
<dbReference type="Pfam" id="PF01411">
    <property type="entry name" value="tRNA-synt_2c"/>
    <property type="match status" value="1"/>
</dbReference>
<evidence type="ECO:0000256" key="3">
    <source>
        <dbReference type="ARBA" id="ARBA00022598"/>
    </source>
</evidence>
<dbReference type="InterPro" id="IPR018164">
    <property type="entry name" value="Ala-tRNA-synth_IIc_N"/>
</dbReference>
<comment type="subcellular location">
    <subcellularLocation>
        <location evidence="11">Cytoplasm</location>
    </subcellularLocation>
</comment>
<dbReference type="PROSITE" id="PS50860">
    <property type="entry name" value="AA_TRNA_LIGASE_II_ALA"/>
    <property type="match status" value="1"/>
</dbReference>
<dbReference type="SUPFAM" id="SSF55186">
    <property type="entry name" value="ThrRS/AlaRS common domain"/>
    <property type="match status" value="1"/>
</dbReference>
<sequence length="874" mass="93990">MKAAEIRQTFLKFFESKGHQIVASSPVVPGDDPTLLFTNAGMNQFKDVFLGFDKRAYTRATTSQKCIRAGGKHNDLDNVGYTARHHTFFEMLGNFSFGDYFKHDAISYAWELLTVNFGLPKDKLWVTVYEEDDEAYEIWNKVVGVPAERIVRIGDNKGARYMSDNFWMMGDTGPCGPCTEIFYDHGPDVAGGPPGSAEQDGDRYIEIWNNVFMQFNRTEDGVMHKLPKPSVDTGMGLERLAAVLQHVHSNYEIDTFVNLLAAAKSAVDAAGGGDCDATSPSLKVIADHIRACSFTIVDGVIPGNAGRGYVLRRIARRAIRHGYKLGARTPFFHKLVAALSAEMGDAYPELRQAQGRVTDVLKQEEERFFQTIATGMEILESALAKGGNVDGDTAFKLHDTYGFPVDLTADVCRERGVTVDEARFNELLEEQKNRARAAGKFKMAQGLAYSGAATEFHGYEHLVCEHSKVTAIYVDGAQVNEAQAGDDAVIVLDHTPFYAESGGQVGDAGELRNGTTRVVVADTLKIQADVFGHHGQVVEGTVKVGDVFVARVDAERRARTVRNHSATHLMHKALREVLGAHVQQKGSLVNAERTRFDFAHNAPVTAEEIREIEALVNAEILGNAGAKAQVMALDDAQKSGAMMLFGEKYGETVRVLSIGSSKELCGGTHVKATGDIGLFKIVAESGVAAGIRRVEAVTGDNALAYLQSLETTVQGAAMTLKTSPHELGARLHAVLDQIKSLEKELTAAKSKLASAQGDELLAQAVDVKGLKVLAAKLEGADAKTLRETMDKLKDKLKTAAIVLAAVDGDKVQLAAGVTADSIGKVKAGELVNFVAQQVGGKGGGKPDLAMAGGTQPAGVAAALQSVAGWVAERV</sequence>
<keyword evidence="6 11" id="KW-0862">Zinc</keyword>
<protein>
    <recommendedName>
        <fullName evidence="11">Alanine--tRNA ligase</fullName>
        <ecNumber evidence="11">6.1.1.7</ecNumber>
    </recommendedName>
    <alternativeName>
        <fullName evidence="11">Alanyl-tRNA synthetase</fullName>
        <shortName evidence="11">AlaRS</shortName>
    </alternativeName>
</protein>
<accession>A0ABU1YJ28</accession>
<reference evidence="14 15" key="1">
    <citation type="submission" date="2023-07" db="EMBL/GenBank/DDBJ databases">
        <title>Sorghum-associated microbial communities from plants grown in Nebraska, USA.</title>
        <authorList>
            <person name="Schachtman D."/>
        </authorList>
    </citation>
    <scope>NUCLEOTIDE SEQUENCE [LARGE SCALE GENOMIC DNA]</scope>
    <source>
        <strain evidence="14 15">BE314</strain>
    </source>
</reference>
<evidence type="ECO:0000256" key="7">
    <source>
        <dbReference type="ARBA" id="ARBA00022840"/>
    </source>
</evidence>
<dbReference type="SUPFAM" id="SSF101353">
    <property type="entry name" value="Putative anticodon-binding domain of alanyl-tRNA synthetase (AlaRS)"/>
    <property type="match status" value="1"/>
</dbReference>
<keyword evidence="12" id="KW-0175">Coiled coil</keyword>
<dbReference type="Gene3D" id="3.10.310.40">
    <property type="match status" value="1"/>
</dbReference>
<evidence type="ECO:0000256" key="8">
    <source>
        <dbReference type="ARBA" id="ARBA00022884"/>
    </source>
</evidence>
<dbReference type="InterPro" id="IPR045864">
    <property type="entry name" value="aa-tRNA-synth_II/BPL/LPL"/>
</dbReference>
<dbReference type="SMART" id="SM00863">
    <property type="entry name" value="tRNA_SAD"/>
    <property type="match status" value="1"/>
</dbReference>
<feature type="binding site" evidence="11">
    <location>
        <position position="665"/>
    </location>
    <ligand>
        <name>Zn(2+)</name>
        <dbReference type="ChEBI" id="CHEBI:29105"/>
    </ligand>
</feature>
<dbReference type="RefSeq" id="WP_310263026.1">
    <property type="nucleotide sequence ID" value="NZ_JAVDXU010000001.1"/>
</dbReference>
<comment type="similarity">
    <text evidence="1 11">Belongs to the class-II aminoacyl-tRNA synthetase family.</text>
</comment>
<feature type="binding site" evidence="11">
    <location>
        <position position="564"/>
    </location>
    <ligand>
        <name>Zn(2+)</name>
        <dbReference type="ChEBI" id="CHEBI:29105"/>
    </ligand>
</feature>
<evidence type="ECO:0000256" key="12">
    <source>
        <dbReference type="SAM" id="Coils"/>
    </source>
</evidence>
<dbReference type="GO" id="GO:0004813">
    <property type="term" value="F:alanine-tRNA ligase activity"/>
    <property type="evidence" value="ECO:0007669"/>
    <property type="project" value="UniProtKB-EC"/>
</dbReference>
<dbReference type="NCBIfam" id="TIGR00344">
    <property type="entry name" value="alaS"/>
    <property type="match status" value="1"/>
</dbReference>
<proteinExistence type="inferred from homology"/>
<dbReference type="PRINTS" id="PR00980">
    <property type="entry name" value="TRNASYNTHALA"/>
</dbReference>
<comment type="cofactor">
    <cofactor evidence="11">
        <name>Zn(2+)</name>
        <dbReference type="ChEBI" id="CHEBI:29105"/>
    </cofactor>
    <text evidence="11">Binds 1 zinc ion per subunit.</text>
</comment>
<evidence type="ECO:0000259" key="13">
    <source>
        <dbReference type="PROSITE" id="PS50860"/>
    </source>
</evidence>
<evidence type="ECO:0000313" key="14">
    <source>
        <dbReference type="EMBL" id="MDR7268861.1"/>
    </source>
</evidence>
<comment type="domain">
    <text evidence="11">Consists of three domains; the N-terminal catalytic domain, the editing domain and the C-terminal C-Ala domain. The editing domain removes incorrectly charged amino acids, while the C-Ala domain, along with tRNA(Ala), serves as a bridge to cooperatively bring together the editing and aminoacylation centers thus stimulating deacylation of misacylated tRNAs.</text>
</comment>
<evidence type="ECO:0000256" key="4">
    <source>
        <dbReference type="ARBA" id="ARBA00022723"/>
    </source>
</evidence>
<evidence type="ECO:0000256" key="11">
    <source>
        <dbReference type="HAMAP-Rule" id="MF_00036"/>
    </source>
</evidence>
<feature type="binding site" evidence="11">
    <location>
        <position position="568"/>
    </location>
    <ligand>
        <name>Zn(2+)</name>
        <dbReference type="ChEBI" id="CHEBI:29105"/>
    </ligand>
</feature>
<comment type="caution">
    <text evidence="14">The sequence shown here is derived from an EMBL/GenBank/DDBJ whole genome shotgun (WGS) entry which is preliminary data.</text>
</comment>
<keyword evidence="9 11" id="KW-0648">Protein biosynthesis</keyword>
<dbReference type="InterPro" id="IPR023033">
    <property type="entry name" value="Ala_tRNA_ligase_euk/bac"/>
</dbReference>
<dbReference type="InterPro" id="IPR050058">
    <property type="entry name" value="Ala-tRNA_ligase"/>
</dbReference>
<keyword evidence="10 11" id="KW-0030">Aminoacyl-tRNA synthetase</keyword>
<feature type="binding site" evidence="11">
    <location>
        <position position="669"/>
    </location>
    <ligand>
        <name>Zn(2+)</name>
        <dbReference type="ChEBI" id="CHEBI:29105"/>
    </ligand>
</feature>
<dbReference type="CDD" id="cd00673">
    <property type="entry name" value="AlaRS_core"/>
    <property type="match status" value="1"/>
</dbReference>
<keyword evidence="2 11" id="KW-0820">tRNA-binding</keyword>
<dbReference type="InterPro" id="IPR009000">
    <property type="entry name" value="Transl_B-barrel_sf"/>
</dbReference>
<dbReference type="EC" id="6.1.1.7" evidence="11"/>
<dbReference type="InterPro" id="IPR018165">
    <property type="entry name" value="Ala-tRNA-synth_IIc_core"/>
</dbReference>
<organism evidence="14 15">
    <name type="scientific">Roseateles saccharophilus</name>
    <name type="common">Pseudomonas saccharophila</name>
    <dbReference type="NCBI Taxonomy" id="304"/>
    <lineage>
        <taxon>Bacteria</taxon>
        <taxon>Pseudomonadati</taxon>
        <taxon>Pseudomonadota</taxon>
        <taxon>Betaproteobacteria</taxon>
        <taxon>Burkholderiales</taxon>
        <taxon>Sphaerotilaceae</taxon>
        <taxon>Roseateles</taxon>
    </lineage>
</organism>
<dbReference type="Gene3D" id="3.30.930.10">
    <property type="entry name" value="Bira Bifunctional Protein, Domain 2"/>
    <property type="match status" value="1"/>
</dbReference>
<dbReference type="Gene3D" id="3.30.980.10">
    <property type="entry name" value="Threonyl-trna Synthetase, Chain A, domain 2"/>
    <property type="match status" value="1"/>
</dbReference>
<keyword evidence="7 11" id="KW-0067">ATP-binding</keyword>
<dbReference type="HAMAP" id="MF_00036_B">
    <property type="entry name" value="Ala_tRNA_synth_B"/>
    <property type="match status" value="1"/>
</dbReference>
<evidence type="ECO:0000256" key="5">
    <source>
        <dbReference type="ARBA" id="ARBA00022741"/>
    </source>
</evidence>
<dbReference type="PANTHER" id="PTHR11777:SF9">
    <property type="entry name" value="ALANINE--TRNA LIGASE, CYTOPLASMIC"/>
    <property type="match status" value="1"/>
</dbReference>
<comment type="catalytic activity">
    <reaction evidence="11">
        <text>tRNA(Ala) + L-alanine + ATP = L-alanyl-tRNA(Ala) + AMP + diphosphate</text>
        <dbReference type="Rhea" id="RHEA:12540"/>
        <dbReference type="Rhea" id="RHEA-COMP:9657"/>
        <dbReference type="Rhea" id="RHEA-COMP:9923"/>
        <dbReference type="ChEBI" id="CHEBI:30616"/>
        <dbReference type="ChEBI" id="CHEBI:33019"/>
        <dbReference type="ChEBI" id="CHEBI:57972"/>
        <dbReference type="ChEBI" id="CHEBI:78442"/>
        <dbReference type="ChEBI" id="CHEBI:78497"/>
        <dbReference type="ChEBI" id="CHEBI:456215"/>
        <dbReference type="EC" id="6.1.1.7"/>
    </reaction>
</comment>
<dbReference type="InterPro" id="IPR002318">
    <property type="entry name" value="Ala-tRNA-lgiase_IIc"/>
</dbReference>
<evidence type="ECO:0000256" key="10">
    <source>
        <dbReference type="ARBA" id="ARBA00023146"/>
    </source>
</evidence>
<dbReference type="Gene3D" id="2.40.30.130">
    <property type="match status" value="1"/>
</dbReference>
<dbReference type="Gene3D" id="3.30.54.20">
    <property type="match status" value="1"/>
</dbReference>
<gene>
    <name evidence="11" type="primary">alaS</name>
    <name evidence="14" type="ORF">J2X20_001490</name>
</gene>
<name>A0ABU1YJ28_ROSSA</name>
<dbReference type="PANTHER" id="PTHR11777">
    <property type="entry name" value="ALANYL-TRNA SYNTHETASE"/>
    <property type="match status" value="1"/>
</dbReference>
<dbReference type="InterPro" id="IPR012947">
    <property type="entry name" value="tRNA_SAD"/>
</dbReference>
<dbReference type="EMBL" id="JAVDXU010000001">
    <property type="protein sequence ID" value="MDR7268861.1"/>
    <property type="molecule type" value="Genomic_DNA"/>
</dbReference>
<evidence type="ECO:0000256" key="2">
    <source>
        <dbReference type="ARBA" id="ARBA00022555"/>
    </source>
</evidence>
<dbReference type="Pfam" id="PF02272">
    <property type="entry name" value="DHHA1"/>
    <property type="match status" value="1"/>
</dbReference>
<dbReference type="InterPro" id="IPR018162">
    <property type="entry name" value="Ala-tRNA-ligase_IIc_anticod-bd"/>
</dbReference>
<dbReference type="Pfam" id="PF07973">
    <property type="entry name" value="tRNA_SAD"/>
    <property type="match status" value="1"/>
</dbReference>
<evidence type="ECO:0000256" key="9">
    <source>
        <dbReference type="ARBA" id="ARBA00022917"/>
    </source>
</evidence>
<dbReference type="Proteomes" id="UP001180453">
    <property type="component" value="Unassembled WGS sequence"/>
</dbReference>
<feature type="coiled-coil region" evidence="12">
    <location>
        <begin position="731"/>
        <end position="758"/>
    </location>
</feature>
<evidence type="ECO:0000313" key="15">
    <source>
        <dbReference type="Proteomes" id="UP001180453"/>
    </source>
</evidence>
<dbReference type="InterPro" id="IPR018163">
    <property type="entry name" value="Thr/Ala-tRNA-synth_IIc_edit"/>
</dbReference>
<keyword evidence="15" id="KW-1185">Reference proteome</keyword>
<keyword evidence="11" id="KW-0963">Cytoplasm</keyword>
<evidence type="ECO:0000256" key="6">
    <source>
        <dbReference type="ARBA" id="ARBA00022833"/>
    </source>
</evidence>
<dbReference type="Gene3D" id="6.10.250.550">
    <property type="match status" value="1"/>
</dbReference>